<gene>
    <name evidence="7" type="primary">LOC112044907</name>
</gene>
<name>A0A6J1N1F0_BICAN</name>
<sequence length="290" mass="32110">TTHVIVLYLTYRANPKEPVQLKLTDSRSITSAPWVKNAAVKILIHGYTGHRDFSPNTEIRPVYLECCDYNIISVDYNKIALDPCYMQAARNTELAGMCTAQLIDELVQKHGFSLPNFHVIGFSLGGQTAGYIANYLKSGKLSRITALDPALPLFATADNKNKVDSDDAYFVDVLHTNALQKGKLEDSGHVDCYANGGVFQPGCVDTENQTKSSCEHDRAVHYYAESITTKVGFFGTKCYSWLAYMLGICKVISSDEEIICGEHVPRDASGSYFFFTDSKSPYALGPRKNN</sequence>
<organism evidence="6 7">
    <name type="scientific">Bicyclus anynana</name>
    <name type="common">Squinting bush brown butterfly</name>
    <dbReference type="NCBI Taxonomy" id="110368"/>
    <lineage>
        <taxon>Eukaryota</taxon>
        <taxon>Metazoa</taxon>
        <taxon>Ecdysozoa</taxon>
        <taxon>Arthropoda</taxon>
        <taxon>Hexapoda</taxon>
        <taxon>Insecta</taxon>
        <taxon>Pterygota</taxon>
        <taxon>Neoptera</taxon>
        <taxon>Endopterygota</taxon>
        <taxon>Lepidoptera</taxon>
        <taxon>Glossata</taxon>
        <taxon>Ditrysia</taxon>
        <taxon>Papilionoidea</taxon>
        <taxon>Nymphalidae</taxon>
        <taxon>Satyrinae</taxon>
        <taxon>Satyrini</taxon>
        <taxon>Mycalesina</taxon>
        <taxon>Bicyclus</taxon>
    </lineage>
</organism>
<evidence type="ECO:0000256" key="2">
    <source>
        <dbReference type="ARBA" id="ARBA00010701"/>
    </source>
</evidence>
<feature type="domain" description="Lipase" evidence="5">
    <location>
        <begin position="8"/>
        <end position="257"/>
    </location>
</feature>
<accession>A0A6J1N1F0</accession>
<evidence type="ECO:0000313" key="6">
    <source>
        <dbReference type="Proteomes" id="UP001652582"/>
    </source>
</evidence>
<dbReference type="SUPFAM" id="SSF53474">
    <property type="entry name" value="alpha/beta-Hydrolases"/>
    <property type="match status" value="1"/>
</dbReference>
<evidence type="ECO:0000256" key="3">
    <source>
        <dbReference type="ARBA" id="ARBA00022525"/>
    </source>
</evidence>
<comment type="similarity">
    <text evidence="2 4">Belongs to the AB hydrolase superfamily. Lipase family.</text>
</comment>
<keyword evidence="6" id="KW-1185">Reference proteome</keyword>
<protein>
    <submittedName>
        <fullName evidence="7">Endothelial lipase-like</fullName>
    </submittedName>
</protein>
<dbReference type="GO" id="GO:0017171">
    <property type="term" value="F:serine hydrolase activity"/>
    <property type="evidence" value="ECO:0007669"/>
    <property type="project" value="TreeGrafter"/>
</dbReference>
<dbReference type="InterPro" id="IPR013818">
    <property type="entry name" value="Lipase"/>
</dbReference>
<feature type="non-terminal residue" evidence="7">
    <location>
        <position position="1"/>
    </location>
</feature>
<evidence type="ECO:0000313" key="7">
    <source>
        <dbReference type="RefSeq" id="XP_023936681.2"/>
    </source>
</evidence>
<dbReference type="Gene3D" id="3.40.50.1820">
    <property type="entry name" value="alpha/beta hydrolase"/>
    <property type="match status" value="1"/>
</dbReference>
<dbReference type="GO" id="GO:0016042">
    <property type="term" value="P:lipid catabolic process"/>
    <property type="evidence" value="ECO:0007669"/>
    <property type="project" value="TreeGrafter"/>
</dbReference>
<dbReference type="Proteomes" id="UP001652582">
    <property type="component" value="Chromosome 9"/>
</dbReference>
<dbReference type="InterPro" id="IPR033906">
    <property type="entry name" value="Lipase_N"/>
</dbReference>
<dbReference type="GeneID" id="112044907"/>
<dbReference type="PANTHER" id="PTHR11610">
    <property type="entry name" value="LIPASE"/>
    <property type="match status" value="1"/>
</dbReference>
<dbReference type="InterPro" id="IPR000734">
    <property type="entry name" value="TAG_lipase"/>
</dbReference>
<dbReference type="GO" id="GO:0016298">
    <property type="term" value="F:lipase activity"/>
    <property type="evidence" value="ECO:0007669"/>
    <property type="project" value="InterPro"/>
</dbReference>
<dbReference type="CDD" id="cd00707">
    <property type="entry name" value="Pancreat_lipase_like"/>
    <property type="match status" value="1"/>
</dbReference>
<dbReference type="OrthoDB" id="199913at2759"/>
<dbReference type="InterPro" id="IPR029058">
    <property type="entry name" value="AB_hydrolase_fold"/>
</dbReference>
<dbReference type="Pfam" id="PF00151">
    <property type="entry name" value="Lipase"/>
    <property type="match status" value="1"/>
</dbReference>
<proteinExistence type="inferred from homology"/>
<evidence type="ECO:0000259" key="5">
    <source>
        <dbReference type="Pfam" id="PF00151"/>
    </source>
</evidence>
<dbReference type="KEGG" id="bany:112044907"/>
<dbReference type="RefSeq" id="XP_023936681.2">
    <property type="nucleotide sequence ID" value="XM_024080913.2"/>
</dbReference>
<comment type="subcellular location">
    <subcellularLocation>
        <location evidence="1">Secreted</location>
    </subcellularLocation>
</comment>
<dbReference type="AlphaFoldDB" id="A0A6J1N1F0"/>
<keyword evidence="3" id="KW-0964">Secreted</keyword>
<evidence type="ECO:0000256" key="1">
    <source>
        <dbReference type="ARBA" id="ARBA00004613"/>
    </source>
</evidence>
<evidence type="ECO:0000256" key="4">
    <source>
        <dbReference type="RuleBase" id="RU004262"/>
    </source>
</evidence>
<reference evidence="7" key="1">
    <citation type="submission" date="2025-08" db="UniProtKB">
        <authorList>
            <consortium name="RefSeq"/>
        </authorList>
    </citation>
    <scope>IDENTIFICATION</scope>
</reference>
<dbReference type="PANTHER" id="PTHR11610:SF177">
    <property type="entry name" value="IP13478P-RELATED"/>
    <property type="match status" value="1"/>
</dbReference>
<dbReference type="PRINTS" id="PR00821">
    <property type="entry name" value="TAGLIPASE"/>
</dbReference>
<dbReference type="GO" id="GO:0005615">
    <property type="term" value="C:extracellular space"/>
    <property type="evidence" value="ECO:0007669"/>
    <property type="project" value="TreeGrafter"/>
</dbReference>